<evidence type="ECO:0000256" key="4">
    <source>
        <dbReference type="ARBA" id="ARBA00023136"/>
    </source>
</evidence>
<evidence type="ECO:0000256" key="2">
    <source>
        <dbReference type="ARBA" id="ARBA00022692"/>
    </source>
</evidence>
<dbReference type="PANTHER" id="PTHR30168">
    <property type="entry name" value="PUTATIVE MEMBRANE PROTEIN YPFJ"/>
    <property type="match status" value="1"/>
</dbReference>
<protein>
    <recommendedName>
        <fullName evidence="8">Peptidase</fullName>
    </recommendedName>
</protein>
<comment type="caution">
    <text evidence="6">The sequence shown here is derived from an EMBL/GenBank/DDBJ whole genome shotgun (WGS) entry which is preliminary data.</text>
</comment>
<proteinExistence type="predicted"/>
<sequence length="303" mass="32447">MRSPHRTARTAAAATAAALSLLVAGCSTGESNSVDADRVGQRIVEVVRGAVEEAKERAGEQTGRVERAEPGQAAREGVVIRSDTRTEFDYPTFQTTLRTVLGSLEDYWGETLPDEFGVRFTPLQGGYTYYRPEEEPGPSCGGEPAPARNAFYCSRGDFIAWDETGLIIPYYVQAGDFAAAFVLAHEFGHAVQVRLPRQERLGILRELQADCFAGAWSRSAADQRLLEAGDLDEATVAVISARDVPGTPWTEPQAHGTGFQRIRAFGDGYEGGPTACYPAPAEKWILPGAAVQPTGPATPGAVG</sequence>
<dbReference type="Proteomes" id="UP000265614">
    <property type="component" value="Unassembled WGS sequence"/>
</dbReference>
<organism evidence="6 7">
    <name type="scientific">Vallicoccus soli</name>
    <dbReference type="NCBI Taxonomy" id="2339232"/>
    <lineage>
        <taxon>Bacteria</taxon>
        <taxon>Bacillati</taxon>
        <taxon>Actinomycetota</taxon>
        <taxon>Actinomycetes</taxon>
        <taxon>Motilibacterales</taxon>
        <taxon>Vallicoccaceae</taxon>
        <taxon>Vallicoccus</taxon>
    </lineage>
</organism>
<dbReference type="GO" id="GO:0016020">
    <property type="term" value="C:membrane"/>
    <property type="evidence" value="ECO:0007669"/>
    <property type="project" value="UniProtKB-SubCell"/>
</dbReference>
<accession>A0A3A3Z161</accession>
<feature type="compositionally biased region" description="Basic and acidic residues" evidence="5">
    <location>
        <begin position="54"/>
        <end position="69"/>
    </location>
</feature>
<feature type="region of interest" description="Disordered" evidence="5">
    <location>
        <begin position="54"/>
        <end position="74"/>
    </location>
</feature>
<evidence type="ECO:0000256" key="3">
    <source>
        <dbReference type="ARBA" id="ARBA00022989"/>
    </source>
</evidence>
<evidence type="ECO:0000256" key="1">
    <source>
        <dbReference type="ARBA" id="ARBA00004167"/>
    </source>
</evidence>
<dbReference type="PROSITE" id="PS51257">
    <property type="entry name" value="PROKAR_LIPOPROTEIN"/>
    <property type="match status" value="1"/>
</dbReference>
<dbReference type="PANTHER" id="PTHR30168:SF0">
    <property type="entry name" value="INNER MEMBRANE PROTEIN"/>
    <property type="match status" value="1"/>
</dbReference>
<comment type="subcellular location">
    <subcellularLocation>
        <location evidence="1">Membrane</location>
        <topology evidence="1">Single-pass membrane protein</topology>
    </subcellularLocation>
</comment>
<gene>
    <name evidence="6" type="ORF">D5H78_03260</name>
</gene>
<dbReference type="SUPFAM" id="SSF55486">
    <property type="entry name" value="Metalloproteases ('zincins'), catalytic domain"/>
    <property type="match status" value="1"/>
</dbReference>
<dbReference type="RefSeq" id="WP_119948917.1">
    <property type="nucleotide sequence ID" value="NZ_QZEZ01000001.1"/>
</dbReference>
<evidence type="ECO:0000256" key="5">
    <source>
        <dbReference type="SAM" id="MobiDB-lite"/>
    </source>
</evidence>
<dbReference type="Pfam" id="PF04228">
    <property type="entry name" value="Zn_peptidase"/>
    <property type="match status" value="1"/>
</dbReference>
<evidence type="ECO:0008006" key="8">
    <source>
        <dbReference type="Google" id="ProtNLM"/>
    </source>
</evidence>
<keyword evidence="3" id="KW-1133">Transmembrane helix</keyword>
<dbReference type="InterPro" id="IPR007343">
    <property type="entry name" value="Uncharacterised_pept_Zn_put"/>
</dbReference>
<dbReference type="OrthoDB" id="9774900at2"/>
<keyword evidence="2" id="KW-0812">Transmembrane</keyword>
<dbReference type="AlphaFoldDB" id="A0A3A3Z161"/>
<evidence type="ECO:0000313" key="7">
    <source>
        <dbReference type="Proteomes" id="UP000265614"/>
    </source>
</evidence>
<evidence type="ECO:0000313" key="6">
    <source>
        <dbReference type="EMBL" id="RJK97990.1"/>
    </source>
</evidence>
<reference evidence="6 7" key="1">
    <citation type="submission" date="2018-09" db="EMBL/GenBank/DDBJ databases">
        <title>YIM 75000 draft genome.</title>
        <authorList>
            <person name="Tang S."/>
            <person name="Feng Y."/>
        </authorList>
    </citation>
    <scope>NUCLEOTIDE SEQUENCE [LARGE SCALE GENOMIC DNA]</scope>
    <source>
        <strain evidence="6 7">YIM 75000</strain>
    </source>
</reference>
<keyword evidence="4" id="KW-0472">Membrane</keyword>
<dbReference type="EMBL" id="QZEZ01000001">
    <property type="protein sequence ID" value="RJK97990.1"/>
    <property type="molecule type" value="Genomic_DNA"/>
</dbReference>
<name>A0A3A3Z161_9ACTN</name>
<keyword evidence="7" id="KW-1185">Reference proteome</keyword>